<feature type="region of interest" description="Disordered" evidence="1">
    <location>
        <begin position="248"/>
        <end position="269"/>
    </location>
</feature>
<dbReference type="InParanoid" id="J0WTM6"/>
<gene>
    <name evidence="2" type="ORF">AURDEDRAFT_117238</name>
</gene>
<evidence type="ECO:0000256" key="1">
    <source>
        <dbReference type="SAM" id="MobiDB-lite"/>
    </source>
</evidence>
<feature type="region of interest" description="Disordered" evidence="1">
    <location>
        <begin position="13"/>
        <end position="50"/>
    </location>
</feature>
<evidence type="ECO:0000313" key="2">
    <source>
        <dbReference type="EMBL" id="EJD35821.1"/>
    </source>
</evidence>
<dbReference type="Proteomes" id="UP000006514">
    <property type="component" value="Unassembled WGS sequence"/>
</dbReference>
<dbReference type="EMBL" id="JH687878">
    <property type="protein sequence ID" value="EJD35821.1"/>
    <property type="molecule type" value="Genomic_DNA"/>
</dbReference>
<dbReference type="AlphaFoldDB" id="J0WTM6"/>
<accession>J0WTM6</accession>
<dbReference type="KEGG" id="adl:AURDEDRAFT_117238"/>
<organism evidence="2 3">
    <name type="scientific">Auricularia subglabra (strain TFB-10046 / SS5)</name>
    <name type="common">White-rot fungus</name>
    <name type="synonym">Auricularia delicata (strain TFB10046)</name>
    <dbReference type="NCBI Taxonomy" id="717982"/>
    <lineage>
        <taxon>Eukaryota</taxon>
        <taxon>Fungi</taxon>
        <taxon>Dikarya</taxon>
        <taxon>Basidiomycota</taxon>
        <taxon>Agaricomycotina</taxon>
        <taxon>Agaricomycetes</taxon>
        <taxon>Auriculariales</taxon>
        <taxon>Auriculariaceae</taxon>
        <taxon>Auricularia</taxon>
    </lineage>
</organism>
<keyword evidence="3" id="KW-1185">Reference proteome</keyword>
<evidence type="ECO:0000313" key="3">
    <source>
        <dbReference type="Proteomes" id="UP000006514"/>
    </source>
</evidence>
<name>J0WTM6_AURST</name>
<proteinExistence type="predicted"/>
<reference evidence="3" key="1">
    <citation type="journal article" date="2012" name="Science">
        <title>The Paleozoic origin of enzymatic lignin decomposition reconstructed from 31 fungal genomes.</title>
        <authorList>
            <person name="Floudas D."/>
            <person name="Binder M."/>
            <person name="Riley R."/>
            <person name="Barry K."/>
            <person name="Blanchette R.A."/>
            <person name="Henrissat B."/>
            <person name="Martinez A.T."/>
            <person name="Otillar R."/>
            <person name="Spatafora J.W."/>
            <person name="Yadav J.S."/>
            <person name="Aerts A."/>
            <person name="Benoit I."/>
            <person name="Boyd A."/>
            <person name="Carlson A."/>
            <person name="Copeland A."/>
            <person name="Coutinho P.M."/>
            <person name="de Vries R.P."/>
            <person name="Ferreira P."/>
            <person name="Findley K."/>
            <person name="Foster B."/>
            <person name="Gaskell J."/>
            <person name="Glotzer D."/>
            <person name="Gorecki P."/>
            <person name="Heitman J."/>
            <person name="Hesse C."/>
            <person name="Hori C."/>
            <person name="Igarashi K."/>
            <person name="Jurgens J.A."/>
            <person name="Kallen N."/>
            <person name="Kersten P."/>
            <person name="Kohler A."/>
            <person name="Kuees U."/>
            <person name="Kumar T.K.A."/>
            <person name="Kuo A."/>
            <person name="LaButti K."/>
            <person name="Larrondo L.F."/>
            <person name="Lindquist E."/>
            <person name="Ling A."/>
            <person name="Lombard V."/>
            <person name="Lucas S."/>
            <person name="Lundell T."/>
            <person name="Martin R."/>
            <person name="McLaughlin D.J."/>
            <person name="Morgenstern I."/>
            <person name="Morin E."/>
            <person name="Murat C."/>
            <person name="Nagy L.G."/>
            <person name="Nolan M."/>
            <person name="Ohm R.A."/>
            <person name="Patyshakuliyeva A."/>
            <person name="Rokas A."/>
            <person name="Ruiz-Duenas F.J."/>
            <person name="Sabat G."/>
            <person name="Salamov A."/>
            <person name="Samejima M."/>
            <person name="Schmutz J."/>
            <person name="Slot J.C."/>
            <person name="St John F."/>
            <person name="Stenlid J."/>
            <person name="Sun H."/>
            <person name="Sun S."/>
            <person name="Syed K."/>
            <person name="Tsang A."/>
            <person name="Wiebenga A."/>
            <person name="Young D."/>
            <person name="Pisabarro A."/>
            <person name="Eastwood D.C."/>
            <person name="Martin F."/>
            <person name="Cullen D."/>
            <person name="Grigoriev I.V."/>
            <person name="Hibbett D.S."/>
        </authorList>
    </citation>
    <scope>NUCLEOTIDE SEQUENCE [LARGE SCALE GENOMIC DNA]</scope>
    <source>
        <strain evidence="3">TFB10046</strain>
    </source>
</reference>
<protein>
    <submittedName>
        <fullName evidence="2">Uncharacterized protein</fullName>
    </submittedName>
</protein>
<sequence>MLATLPVISHLVHAQSRQPPPPPPWAGVVPLSSPLSSDASRRDTGDGGGCTSPASFCSSASPSYTAQPAAVTDQCYPISESSGLGQHSPSDGIDAGPQTRFCDDLPATPIAGCLPPFPDDELESLFNSLRPSFTTILIVRIQRMISSLPDDSLDSQAQLLHFIIESIRRRGFKSTYWFKGKSLDRLRAALHADPSFSTAVRNLMSSDGDEFYDPFFHILRYVCRRPPSYKSDKSVHFANTVEEIDAERPGDSVAAGSGDGTDGEQPHDRAAWDLSHVPPFVASNLLQSASPFPPSVLTQLVASASNRIADSTDGLDREVHVVQGLLSILLRRGLIRPNPLTDLDGPGLRDALQRDPALWDALRELPQCEDDAFIDLVSLLCHYFCAL</sequence>